<dbReference type="SUPFAM" id="SSF55846">
    <property type="entry name" value="N-acetylmuramoyl-L-alanine amidase-like"/>
    <property type="match status" value="1"/>
</dbReference>
<feature type="domain" description="N-acetylmuramoyl-L-alanine amidase" evidence="6">
    <location>
        <begin position="17"/>
        <end position="149"/>
    </location>
</feature>
<gene>
    <name evidence="7" type="ORF">GT464_04425</name>
</gene>
<evidence type="ECO:0000313" key="8">
    <source>
        <dbReference type="Proteomes" id="UP000469380"/>
    </source>
</evidence>
<protein>
    <recommendedName>
        <fullName evidence="2">N-acetylmuramoyl-L-alanine amidase</fullName>
        <ecNumber evidence="2">3.5.1.28</ecNumber>
    </recommendedName>
</protein>
<dbReference type="Pfam" id="PF01510">
    <property type="entry name" value="Amidase_2"/>
    <property type="match status" value="1"/>
</dbReference>
<sequence length="354" mass="38170">MADFANVQPDEYKLLGRNFSAGRPFGIKGVTIHHMAGDLNAGQCNGIWGANGCSAHYSVDRNGHIVQHVNDTDRAYACGDGIGTGRGNDTTISIEHANSGSNPWTVHEKAIESGAHLVAALCLYYGLGRPEWCKNVFPHRYWSATACPGELAGSQRDHYMQRAQAWYDAMKGGKAPAPSTAAKPAAAKPSQAASGGFTKASGKRIPVHYSLHLKGGGWLDEVTDFGAGDNGFAGYPCRQHDLLCARVDRGTLKYQVHTIEDGWLDYVSKGDRNDTVNGCAGIAGHTIDGVRMYYVTPGGEEYKQAWYRSQTTARAGWLDTVCDDGSTYGGDDYAGFYGEPLDRLQVCVTDGNPY</sequence>
<dbReference type="GO" id="GO:0071555">
    <property type="term" value="P:cell wall organization"/>
    <property type="evidence" value="ECO:0007669"/>
    <property type="project" value="UniProtKB-KW"/>
</dbReference>
<proteinExistence type="predicted"/>
<dbReference type="CDD" id="cd06583">
    <property type="entry name" value="PGRP"/>
    <property type="match status" value="1"/>
</dbReference>
<evidence type="ECO:0000256" key="1">
    <source>
        <dbReference type="ARBA" id="ARBA00001561"/>
    </source>
</evidence>
<comment type="catalytic activity">
    <reaction evidence="1">
        <text>Hydrolyzes the link between N-acetylmuramoyl residues and L-amino acid residues in certain cell-wall glycopeptides.</text>
        <dbReference type="EC" id="3.5.1.28"/>
    </reaction>
</comment>
<dbReference type="PANTHER" id="PTHR30417:SF1">
    <property type="entry name" value="N-ACETYLMURAMOYL-L-ALANINE AMIDASE AMID"/>
    <property type="match status" value="1"/>
</dbReference>
<dbReference type="EMBL" id="WWSR01000006">
    <property type="protein sequence ID" value="MZJ39201.1"/>
    <property type="molecule type" value="Genomic_DNA"/>
</dbReference>
<dbReference type="PANTHER" id="PTHR30417">
    <property type="entry name" value="N-ACETYLMURAMOYL-L-ALANINE AMIDASE AMID"/>
    <property type="match status" value="1"/>
</dbReference>
<keyword evidence="3" id="KW-0378">Hydrolase</keyword>
<reference evidence="7 8" key="1">
    <citation type="journal article" date="2019" name="Nat. Med.">
        <title>A library of human gut bacterial isolates paired with longitudinal multiomics data enables mechanistic microbiome research.</title>
        <authorList>
            <person name="Poyet M."/>
            <person name="Groussin M."/>
            <person name="Gibbons S.M."/>
            <person name="Avila-Pacheco J."/>
            <person name="Jiang X."/>
            <person name="Kearney S.M."/>
            <person name="Perrotta A.R."/>
            <person name="Berdy B."/>
            <person name="Zhao S."/>
            <person name="Lieberman T.D."/>
            <person name="Swanson P.K."/>
            <person name="Smith M."/>
            <person name="Roesemann S."/>
            <person name="Alexander J.E."/>
            <person name="Rich S.A."/>
            <person name="Livny J."/>
            <person name="Vlamakis H."/>
            <person name="Clish C."/>
            <person name="Bullock K."/>
            <person name="Deik A."/>
            <person name="Scott J."/>
            <person name="Pierce K.A."/>
            <person name="Xavier R.J."/>
            <person name="Alm E.J."/>
        </authorList>
    </citation>
    <scope>NUCLEOTIDE SEQUENCE [LARGE SCALE GENOMIC DNA]</scope>
    <source>
        <strain evidence="7 8">BIOML-A20</strain>
    </source>
</reference>
<feature type="compositionally biased region" description="Low complexity" evidence="5">
    <location>
        <begin position="177"/>
        <end position="196"/>
    </location>
</feature>
<organism evidence="7 8">
    <name type="scientific">Collinsella aerofaciens</name>
    <dbReference type="NCBI Taxonomy" id="74426"/>
    <lineage>
        <taxon>Bacteria</taxon>
        <taxon>Bacillati</taxon>
        <taxon>Actinomycetota</taxon>
        <taxon>Coriobacteriia</taxon>
        <taxon>Coriobacteriales</taxon>
        <taxon>Coriobacteriaceae</taxon>
        <taxon>Collinsella</taxon>
    </lineage>
</organism>
<evidence type="ECO:0000256" key="4">
    <source>
        <dbReference type="ARBA" id="ARBA00023316"/>
    </source>
</evidence>
<dbReference type="SMART" id="SM00644">
    <property type="entry name" value="Ami_2"/>
    <property type="match status" value="1"/>
</dbReference>
<accession>A0A6N9JIE3</accession>
<feature type="region of interest" description="Disordered" evidence="5">
    <location>
        <begin position="177"/>
        <end position="199"/>
    </location>
</feature>
<evidence type="ECO:0000313" key="7">
    <source>
        <dbReference type="EMBL" id="MZJ39201.1"/>
    </source>
</evidence>
<dbReference type="GO" id="GO:0008745">
    <property type="term" value="F:N-acetylmuramoyl-L-alanine amidase activity"/>
    <property type="evidence" value="ECO:0007669"/>
    <property type="project" value="UniProtKB-EC"/>
</dbReference>
<dbReference type="InterPro" id="IPR002502">
    <property type="entry name" value="Amidase_domain"/>
</dbReference>
<dbReference type="Proteomes" id="UP000469380">
    <property type="component" value="Unassembled WGS sequence"/>
</dbReference>
<dbReference type="GO" id="GO:0009254">
    <property type="term" value="P:peptidoglycan turnover"/>
    <property type="evidence" value="ECO:0007669"/>
    <property type="project" value="TreeGrafter"/>
</dbReference>
<dbReference type="InterPro" id="IPR051206">
    <property type="entry name" value="NAMLAA_amidase_2"/>
</dbReference>
<dbReference type="RefSeq" id="WP_161160242.1">
    <property type="nucleotide sequence ID" value="NZ_JADMWW010000013.1"/>
</dbReference>
<evidence type="ECO:0000256" key="2">
    <source>
        <dbReference type="ARBA" id="ARBA00011901"/>
    </source>
</evidence>
<dbReference type="GO" id="GO:0009253">
    <property type="term" value="P:peptidoglycan catabolic process"/>
    <property type="evidence" value="ECO:0007669"/>
    <property type="project" value="InterPro"/>
</dbReference>
<dbReference type="InterPro" id="IPR036505">
    <property type="entry name" value="Amidase/PGRP_sf"/>
</dbReference>
<comment type="caution">
    <text evidence="7">The sequence shown here is derived from an EMBL/GenBank/DDBJ whole genome shotgun (WGS) entry which is preliminary data.</text>
</comment>
<dbReference type="AlphaFoldDB" id="A0A6N9JIE3"/>
<evidence type="ECO:0000259" key="6">
    <source>
        <dbReference type="SMART" id="SM00644"/>
    </source>
</evidence>
<name>A0A6N9JIE3_9ACTN</name>
<dbReference type="Gene3D" id="3.40.80.10">
    <property type="entry name" value="Peptidoglycan recognition protein-like"/>
    <property type="match status" value="1"/>
</dbReference>
<evidence type="ECO:0000256" key="3">
    <source>
        <dbReference type="ARBA" id="ARBA00022801"/>
    </source>
</evidence>
<dbReference type="EC" id="3.5.1.28" evidence="2"/>
<evidence type="ECO:0000256" key="5">
    <source>
        <dbReference type="SAM" id="MobiDB-lite"/>
    </source>
</evidence>
<keyword evidence="4" id="KW-0961">Cell wall biogenesis/degradation</keyword>